<evidence type="ECO:0000256" key="3">
    <source>
        <dbReference type="ARBA" id="ARBA00022605"/>
    </source>
</evidence>
<evidence type="ECO:0000256" key="6">
    <source>
        <dbReference type="ARBA" id="ARBA00023141"/>
    </source>
</evidence>
<comment type="pathway">
    <text evidence="1">Metabolic intermediate biosynthesis; chorismate biosynthesis; chorismate from D-erythrose 4-phosphate and phosphoenolpyruvate: step 4/7.</text>
</comment>
<dbReference type="GO" id="GO:0009423">
    <property type="term" value="P:chorismate biosynthetic process"/>
    <property type="evidence" value="ECO:0007669"/>
    <property type="project" value="TreeGrafter"/>
</dbReference>
<dbReference type="STRING" id="425400.LS65_08055"/>
<gene>
    <name evidence="9" type="ORF">LS65_001945</name>
</gene>
<evidence type="ECO:0000256" key="7">
    <source>
        <dbReference type="ARBA" id="ARBA00049442"/>
    </source>
</evidence>
<name>A0A4U8TQ52_9HELI</name>
<dbReference type="InterPro" id="IPR036291">
    <property type="entry name" value="NAD(P)-bd_dom_sf"/>
</dbReference>
<dbReference type="GO" id="GO:0019632">
    <property type="term" value="P:shikimate metabolic process"/>
    <property type="evidence" value="ECO:0007669"/>
    <property type="project" value="InterPro"/>
</dbReference>
<feature type="domain" description="Shikimate dehydrogenase substrate binding N-terminal" evidence="8">
    <location>
        <begin position="7"/>
        <end position="86"/>
    </location>
</feature>
<accession>A0A4U8TQ52</accession>
<dbReference type="GO" id="GO:0005829">
    <property type="term" value="C:cytosol"/>
    <property type="evidence" value="ECO:0007669"/>
    <property type="project" value="TreeGrafter"/>
</dbReference>
<dbReference type="Gene3D" id="3.40.50.720">
    <property type="entry name" value="NAD(P)-binding Rossmann-like Domain"/>
    <property type="match status" value="1"/>
</dbReference>
<dbReference type="GO" id="GO:0050661">
    <property type="term" value="F:NADP binding"/>
    <property type="evidence" value="ECO:0007669"/>
    <property type="project" value="InterPro"/>
</dbReference>
<dbReference type="PANTHER" id="PTHR21089:SF1">
    <property type="entry name" value="BIFUNCTIONAL 3-DEHYDROQUINATE DEHYDRATASE_SHIKIMATE DEHYDROGENASE, CHLOROPLASTIC"/>
    <property type="match status" value="1"/>
</dbReference>
<evidence type="ECO:0000259" key="8">
    <source>
        <dbReference type="Pfam" id="PF08501"/>
    </source>
</evidence>
<dbReference type="PANTHER" id="PTHR21089">
    <property type="entry name" value="SHIKIMATE DEHYDROGENASE"/>
    <property type="match status" value="1"/>
</dbReference>
<dbReference type="Proteomes" id="UP000029707">
    <property type="component" value="Unassembled WGS sequence"/>
</dbReference>
<evidence type="ECO:0000313" key="10">
    <source>
        <dbReference type="Proteomes" id="UP000029707"/>
    </source>
</evidence>
<dbReference type="InterPro" id="IPR013708">
    <property type="entry name" value="Shikimate_DH-bd_N"/>
</dbReference>
<dbReference type="OrthoDB" id="9792692at2"/>
<dbReference type="CDD" id="cd01065">
    <property type="entry name" value="NAD_bind_Shikimate_DH"/>
    <property type="match status" value="1"/>
</dbReference>
<dbReference type="NCBIfam" id="TIGR00507">
    <property type="entry name" value="aroE"/>
    <property type="match status" value="1"/>
</dbReference>
<comment type="catalytic activity">
    <reaction evidence="7">
        <text>shikimate + NADP(+) = 3-dehydroshikimate + NADPH + H(+)</text>
        <dbReference type="Rhea" id="RHEA:17737"/>
        <dbReference type="ChEBI" id="CHEBI:15378"/>
        <dbReference type="ChEBI" id="CHEBI:16630"/>
        <dbReference type="ChEBI" id="CHEBI:36208"/>
        <dbReference type="ChEBI" id="CHEBI:57783"/>
        <dbReference type="ChEBI" id="CHEBI:58349"/>
        <dbReference type="EC" id="1.1.1.25"/>
    </reaction>
</comment>
<dbReference type="EMBL" id="JRMQ02000002">
    <property type="protein sequence ID" value="TLE02712.1"/>
    <property type="molecule type" value="Genomic_DNA"/>
</dbReference>
<dbReference type="Pfam" id="PF08501">
    <property type="entry name" value="Shikimate_dh_N"/>
    <property type="match status" value="1"/>
</dbReference>
<dbReference type="InterPro" id="IPR046346">
    <property type="entry name" value="Aminoacid_DH-like_N_sf"/>
</dbReference>
<keyword evidence="6" id="KW-0057">Aromatic amino acid biosynthesis</keyword>
<comment type="caution">
    <text evidence="9">The sequence shown here is derived from an EMBL/GenBank/DDBJ whole genome shotgun (WGS) entry which is preliminary data.</text>
</comment>
<evidence type="ECO:0000256" key="5">
    <source>
        <dbReference type="ARBA" id="ARBA00023002"/>
    </source>
</evidence>
<dbReference type="GO" id="GO:0009073">
    <property type="term" value="P:aromatic amino acid family biosynthetic process"/>
    <property type="evidence" value="ECO:0007669"/>
    <property type="project" value="UniProtKB-KW"/>
</dbReference>
<dbReference type="AlphaFoldDB" id="A0A4U8TQ52"/>
<proteinExistence type="predicted"/>
<reference evidence="9 10" key="1">
    <citation type="journal article" date="2014" name="Genome Announc.">
        <title>Draft genome sequences of eight enterohepatic helicobacter species isolated from both laboratory and wild rodents.</title>
        <authorList>
            <person name="Sheh A."/>
            <person name="Shen Z."/>
            <person name="Fox J.G."/>
        </authorList>
    </citation>
    <scope>NUCLEOTIDE SEQUENCE [LARGE SCALE GENOMIC DNA]</scope>
    <source>
        <strain evidence="9 10">MIT 01-6451</strain>
    </source>
</reference>
<dbReference type="GeneID" id="82320511"/>
<dbReference type="InterPro" id="IPR011342">
    <property type="entry name" value="Shikimate_DH"/>
</dbReference>
<evidence type="ECO:0000256" key="2">
    <source>
        <dbReference type="ARBA" id="ARBA00012962"/>
    </source>
</evidence>
<evidence type="ECO:0000256" key="4">
    <source>
        <dbReference type="ARBA" id="ARBA00022857"/>
    </source>
</evidence>
<evidence type="ECO:0000313" key="9">
    <source>
        <dbReference type="EMBL" id="TLE02712.1"/>
    </source>
</evidence>
<dbReference type="NCBIfam" id="NF001316">
    <property type="entry name" value="PRK00258.2-5"/>
    <property type="match status" value="1"/>
</dbReference>
<sequence>MFQFFAVYGNPIAHSKSPLLHNYTYAKLNISAYYGRILLDDSANLRKNFLSHKLSGANITLPFKEEAFHQCDEVCGVAQSIGACNTWVLDSKERIIGYNTDAQGFYDALKGYKLRNALIIGAGGSAKAVAMILQHHNIPTTLINRSEKNLTFFAEKGFNCFVSSEFKPTCNYDIIINTTSAGLNDSCLPCDEKQLKELCSCAQYAFDLIYGKVTPFLALAQSFHLVCNDGKIMLINQAALAFKLFCKKACENTESTYIASLMSEILP</sequence>
<dbReference type="Gene3D" id="3.40.50.10860">
    <property type="entry name" value="Leucine Dehydrogenase, chain A, domain 1"/>
    <property type="match status" value="1"/>
</dbReference>
<dbReference type="RefSeq" id="WP_034362921.1">
    <property type="nucleotide sequence ID" value="NZ_CAJUDB010000001.1"/>
</dbReference>
<dbReference type="SUPFAM" id="SSF51735">
    <property type="entry name" value="NAD(P)-binding Rossmann-fold domains"/>
    <property type="match status" value="1"/>
</dbReference>
<keyword evidence="3" id="KW-0028">Amino-acid biosynthesis</keyword>
<evidence type="ECO:0000256" key="1">
    <source>
        <dbReference type="ARBA" id="ARBA00004871"/>
    </source>
</evidence>
<dbReference type="EC" id="1.1.1.25" evidence="2"/>
<keyword evidence="5 9" id="KW-0560">Oxidoreductase</keyword>
<dbReference type="GO" id="GO:0004764">
    <property type="term" value="F:shikimate 3-dehydrogenase (NADP+) activity"/>
    <property type="evidence" value="ECO:0007669"/>
    <property type="project" value="UniProtKB-EC"/>
</dbReference>
<organism evidence="9 10">
    <name type="scientific">Helicobacter japonicus</name>
    <dbReference type="NCBI Taxonomy" id="425400"/>
    <lineage>
        <taxon>Bacteria</taxon>
        <taxon>Pseudomonadati</taxon>
        <taxon>Campylobacterota</taxon>
        <taxon>Epsilonproteobacteria</taxon>
        <taxon>Campylobacterales</taxon>
        <taxon>Helicobacteraceae</taxon>
        <taxon>Helicobacter</taxon>
    </lineage>
</organism>
<dbReference type="SUPFAM" id="SSF53223">
    <property type="entry name" value="Aminoacid dehydrogenase-like, N-terminal domain"/>
    <property type="match status" value="1"/>
</dbReference>
<dbReference type="GO" id="GO:0008652">
    <property type="term" value="P:amino acid biosynthetic process"/>
    <property type="evidence" value="ECO:0007669"/>
    <property type="project" value="UniProtKB-KW"/>
</dbReference>
<dbReference type="InterPro" id="IPR022893">
    <property type="entry name" value="Shikimate_DH_fam"/>
</dbReference>
<keyword evidence="4" id="KW-0521">NADP</keyword>
<keyword evidence="10" id="KW-1185">Reference proteome</keyword>
<protein>
    <recommendedName>
        <fullName evidence="2">shikimate dehydrogenase (NADP(+))</fullName>
        <ecNumber evidence="2">1.1.1.25</ecNumber>
    </recommendedName>
</protein>